<dbReference type="STRING" id="457570.Nther_0384"/>
<evidence type="ECO:0000313" key="1">
    <source>
        <dbReference type="EMBL" id="ACB83980.1"/>
    </source>
</evidence>
<gene>
    <name evidence="1" type="ordered locus">Nther_0384</name>
</gene>
<dbReference type="AlphaFoldDB" id="B2A5E6"/>
<dbReference type="EMBL" id="CP001034">
    <property type="protein sequence ID" value="ACB83980.1"/>
    <property type="molecule type" value="Genomic_DNA"/>
</dbReference>
<accession>B2A5E6</accession>
<organism evidence="1 2">
    <name type="scientific">Natranaerobius thermophilus (strain ATCC BAA-1301 / DSM 18059 / JW/NM-WN-LF)</name>
    <dbReference type="NCBI Taxonomy" id="457570"/>
    <lineage>
        <taxon>Bacteria</taxon>
        <taxon>Bacillati</taxon>
        <taxon>Bacillota</taxon>
        <taxon>Clostridia</taxon>
        <taxon>Natranaerobiales</taxon>
        <taxon>Natranaerobiaceae</taxon>
        <taxon>Natranaerobius</taxon>
    </lineage>
</organism>
<dbReference type="OrthoDB" id="3192583at2"/>
<evidence type="ECO:0000313" key="2">
    <source>
        <dbReference type="Proteomes" id="UP000001683"/>
    </source>
</evidence>
<keyword evidence="2" id="KW-1185">Reference proteome</keyword>
<proteinExistence type="predicted"/>
<sequence length="104" mass="11949">MKRIHNGMVYDTDKAERIASYKYGDLNDAKYVIEELYKTKNDRYFLYAQGGALSEYGEKVGTNSYSGNSVILPLSVDEVFDWAEDRNINSQKLVEELSDYLDEA</sequence>
<protein>
    <submittedName>
        <fullName evidence="1">Uncharacterized protein</fullName>
    </submittedName>
</protein>
<dbReference type="RefSeq" id="WP_012446868.1">
    <property type="nucleotide sequence ID" value="NC_010718.1"/>
</dbReference>
<dbReference type="Proteomes" id="UP000001683">
    <property type="component" value="Chromosome"/>
</dbReference>
<name>B2A5E6_NATTJ</name>
<reference evidence="1 2" key="2">
    <citation type="journal article" date="2011" name="J. Bacteriol.">
        <title>Complete genome sequence of the anaerobic, halophilic alkalithermophile Natranaerobius thermophilus JW/NM-WN-LF.</title>
        <authorList>
            <person name="Zhao B."/>
            <person name="Mesbah N.M."/>
            <person name="Dalin E."/>
            <person name="Goodwin L."/>
            <person name="Nolan M."/>
            <person name="Pitluck S."/>
            <person name="Chertkov O."/>
            <person name="Brettin T.S."/>
            <person name="Han J."/>
            <person name="Larimer F.W."/>
            <person name="Land M.L."/>
            <person name="Hauser L."/>
            <person name="Kyrpides N."/>
            <person name="Wiegel J."/>
        </authorList>
    </citation>
    <scope>NUCLEOTIDE SEQUENCE [LARGE SCALE GENOMIC DNA]</scope>
    <source>
        <strain evidence="2">ATCC BAA-1301 / DSM 18059 / JW/NM-WN-LF</strain>
    </source>
</reference>
<dbReference type="KEGG" id="nth:Nther_0384"/>
<dbReference type="InParanoid" id="B2A5E6"/>
<dbReference type="HOGENOM" id="CLU_154557_0_0_9"/>
<dbReference type="eggNOG" id="ENOG5032YU9">
    <property type="taxonomic scope" value="Bacteria"/>
</dbReference>
<reference evidence="1 2" key="1">
    <citation type="submission" date="2008-04" db="EMBL/GenBank/DDBJ databases">
        <title>Complete sequence of chromosome of Natranaerobius thermophilus JW/NM-WN-LF.</title>
        <authorList>
            <consortium name="US DOE Joint Genome Institute"/>
            <person name="Copeland A."/>
            <person name="Lucas S."/>
            <person name="Lapidus A."/>
            <person name="Glavina del Rio T."/>
            <person name="Dalin E."/>
            <person name="Tice H."/>
            <person name="Bruce D."/>
            <person name="Goodwin L."/>
            <person name="Pitluck S."/>
            <person name="Chertkov O."/>
            <person name="Brettin T."/>
            <person name="Detter J.C."/>
            <person name="Han C."/>
            <person name="Kuske C.R."/>
            <person name="Schmutz J."/>
            <person name="Larimer F."/>
            <person name="Land M."/>
            <person name="Hauser L."/>
            <person name="Kyrpides N."/>
            <person name="Lykidis A."/>
            <person name="Mesbah N.M."/>
            <person name="Wiegel J."/>
        </authorList>
    </citation>
    <scope>NUCLEOTIDE SEQUENCE [LARGE SCALE GENOMIC DNA]</scope>
    <source>
        <strain evidence="2">ATCC BAA-1301 / DSM 18059 / JW/NM-WN-LF</strain>
    </source>
</reference>